<comment type="subcellular location">
    <subcellularLocation>
        <location evidence="1">Cell outer membrane</location>
    </subcellularLocation>
</comment>
<dbReference type="RefSeq" id="WP_144844692.1">
    <property type="nucleotide sequence ID" value="NZ_VMRJ01000001.1"/>
</dbReference>
<keyword evidence="4" id="KW-1134">Transmembrane beta strand</keyword>
<dbReference type="SUPFAM" id="SSF56954">
    <property type="entry name" value="Outer membrane efflux proteins (OEP)"/>
    <property type="match status" value="1"/>
</dbReference>
<dbReference type="Proteomes" id="UP000317624">
    <property type="component" value="Unassembled WGS sequence"/>
</dbReference>
<evidence type="ECO:0000256" key="1">
    <source>
        <dbReference type="ARBA" id="ARBA00004442"/>
    </source>
</evidence>
<keyword evidence="7" id="KW-0998">Cell outer membrane</keyword>
<evidence type="ECO:0000313" key="9">
    <source>
        <dbReference type="Proteomes" id="UP000317624"/>
    </source>
</evidence>
<dbReference type="Pfam" id="PF02321">
    <property type="entry name" value="OEP"/>
    <property type="match status" value="2"/>
</dbReference>
<dbReference type="PANTHER" id="PTHR30026:SF20">
    <property type="entry name" value="OUTER MEMBRANE PROTEIN TOLC"/>
    <property type="match status" value="1"/>
</dbReference>
<gene>
    <name evidence="8" type="ORF">FNT36_04285</name>
</gene>
<evidence type="ECO:0000256" key="4">
    <source>
        <dbReference type="ARBA" id="ARBA00022452"/>
    </source>
</evidence>
<sequence>MDLSSKLLLVNCLRKVIGPSPSPLDARNPPGEGCQPRANAILSSGSPLPAAKGRGWGTHAWLLLLLLATFTAHAQQALTLAQTQAAALSNNVAIKNRDLGRTSALEGIRAARWAYFPTVSGFGIGLYGFRNFVDPIPELLPRGVNNFYIAGLSATENIYAGGQVGLSNRLARLQSSVSEVRYADVRDSVNMETEQKYWQVVQAQEQLRALQASERYLNQLLKELRDNLKAGLIARNDLLKVQVQRGQILLNESRARNGRQLALLDLGLYTGLPTDSTTVLTDTLATIFNPASVYVPPAEAAKNTRSYQLLNTAVEARRLQTRLKRASFRPTLSVGVSGAAAGVIDRGIGSTFTPTGLAIVNLPISNLWGAARNQVRQQRLNETIAENNLQNGTNQLQVGIQQAYYSLREAYQQTGLATQTQAQATENLKVQRDSFRAGLTNLSDLLDAQAQAQQAASQLISARAEFRLRLSMYQYLTAPAAK</sequence>
<dbReference type="InterPro" id="IPR051906">
    <property type="entry name" value="TolC-like"/>
</dbReference>
<evidence type="ECO:0000256" key="2">
    <source>
        <dbReference type="ARBA" id="ARBA00007613"/>
    </source>
</evidence>
<evidence type="ECO:0000256" key="6">
    <source>
        <dbReference type="ARBA" id="ARBA00023136"/>
    </source>
</evidence>
<dbReference type="EMBL" id="VMRJ01000001">
    <property type="protein sequence ID" value="TVT43314.1"/>
    <property type="molecule type" value="Genomic_DNA"/>
</dbReference>
<dbReference type="GO" id="GO:0015288">
    <property type="term" value="F:porin activity"/>
    <property type="evidence" value="ECO:0007669"/>
    <property type="project" value="TreeGrafter"/>
</dbReference>
<accession>A0A558C3I7</accession>
<comment type="caution">
    <text evidence="8">The sequence shown here is derived from an EMBL/GenBank/DDBJ whole genome shotgun (WGS) entry which is preliminary data.</text>
</comment>
<reference evidence="8 9" key="1">
    <citation type="submission" date="2019-07" db="EMBL/GenBank/DDBJ databases">
        <title>Hymenobacter sp. straun FUR1 Genome sequencing and assembly.</title>
        <authorList>
            <person name="Chhetri G."/>
        </authorList>
    </citation>
    <scope>NUCLEOTIDE SEQUENCE [LARGE SCALE GENOMIC DNA]</scope>
    <source>
        <strain evidence="8 9">Fur1</strain>
    </source>
</reference>
<evidence type="ECO:0000256" key="3">
    <source>
        <dbReference type="ARBA" id="ARBA00022448"/>
    </source>
</evidence>
<dbReference type="GO" id="GO:0015562">
    <property type="term" value="F:efflux transmembrane transporter activity"/>
    <property type="evidence" value="ECO:0007669"/>
    <property type="project" value="InterPro"/>
</dbReference>
<name>A0A558C3I7_9BACT</name>
<evidence type="ECO:0000256" key="7">
    <source>
        <dbReference type="ARBA" id="ARBA00023237"/>
    </source>
</evidence>
<proteinExistence type="inferred from homology"/>
<dbReference type="InterPro" id="IPR003423">
    <property type="entry name" value="OMP_efflux"/>
</dbReference>
<keyword evidence="9" id="KW-1185">Reference proteome</keyword>
<organism evidence="8 9">
    <name type="scientific">Hymenobacter setariae</name>
    <dbReference type="NCBI Taxonomy" id="2594794"/>
    <lineage>
        <taxon>Bacteria</taxon>
        <taxon>Pseudomonadati</taxon>
        <taxon>Bacteroidota</taxon>
        <taxon>Cytophagia</taxon>
        <taxon>Cytophagales</taxon>
        <taxon>Hymenobacteraceae</taxon>
        <taxon>Hymenobacter</taxon>
    </lineage>
</organism>
<dbReference type="PANTHER" id="PTHR30026">
    <property type="entry name" value="OUTER MEMBRANE PROTEIN TOLC"/>
    <property type="match status" value="1"/>
</dbReference>
<dbReference type="AlphaFoldDB" id="A0A558C3I7"/>
<dbReference type="GO" id="GO:1990281">
    <property type="term" value="C:efflux pump complex"/>
    <property type="evidence" value="ECO:0007669"/>
    <property type="project" value="TreeGrafter"/>
</dbReference>
<dbReference type="GO" id="GO:0009279">
    <property type="term" value="C:cell outer membrane"/>
    <property type="evidence" value="ECO:0007669"/>
    <property type="project" value="UniProtKB-SubCell"/>
</dbReference>
<keyword evidence="6" id="KW-0472">Membrane</keyword>
<keyword evidence="5" id="KW-0812">Transmembrane</keyword>
<comment type="similarity">
    <text evidence="2">Belongs to the outer membrane factor (OMF) (TC 1.B.17) family.</text>
</comment>
<keyword evidence="3" id="KW-0813">Transport</keyword>
<evidence type="ECO:0000313" key="8">
    <source>
        <dbReference type="EMBL" id="TVT43314.1"/>
    </source>
</evidence>
<dbReference type="OrthoDB" id="9807719at2"/>
<protein>
    <submittedName>
        <fullName evidence="8">TolC family protein</fullName>
    </submittedName>
</protein>
<dbReference type="Gene3D" id="1.20.1600.10">
    <property type="entry name" value="Outer membrane efflux proteins (OEP)"/>
    <property type="match status" value="1"/>
</dbReference>
<evidence type="ECO:0000256" key="5">
    <source>
        <dbReference type="ARBA" id="ARBA00022692"/>
    </source>
</evidence>